<feature type="region of interest" description="Disordered" evidence="1">
    <location>
        <begin position="1"/>
        <end position="31"/>
    </location>
</feature>
<keyword evidence="3" id="KW-1185">Reference proteome</keyword>
<organism evidence="2 3">
    <name type="scientific">Streptomyces yaizuensis</name>
    <dbReference type="NCBI Taxonomy" id="2989713"/>
    <lineage>
        <taxon>Bacteria</taxon>
        <taxon>Bacillati</taxon>
        <taxon>Actinomycetota</taxon>
        <taxon>Actinomycetes</taxon>
        <taxon>Kitasatosporales</taxon>
        <taxon>Streptomycetaceae</taxon>
        <taxon>Streptomyces</taxon>
    </lineage>
</organism>
<dbReference type="InterPro" id="IPR029063">
    <property type="entry name" value="SAM-dependent_MTases_sf"/>
</dbReference>
<accession>A0ABQ5P7B1</accession>
<comment type="caution">
    <text evidence="2">The sequence shown here is derived from an EMBL/GenBank/DDBJ whole genome shotgun (WGS) entry which is preliminary data.</text>
</comment>
<dbReference type="InterPro" id="IPR006764">
    <property type="entry name" value="SAM_dep_MeTrfase_SAV2177_type"/>
</dbReference>
<dbReference type="GO" id="GO:0032259">
    <property type="term" value="P:methylation"/>
    <property type="evidence" value="ECO:0007669"/>
    <property type="project" value="UniProtKB-KW"/>
</dbReference>
<dbReference type="RefSeq" id="WP_323450109.1">
    <property type="nucleotide sequence ID" value="NZ_BSBI01000013.1"/>
</dbReference>
<feature type="compositionally biased region" description="Low complexity" evidence="1">
    <location>
        <begin position="8"/>
        <end position="20"/>
    </location>
</feature>
<dbReference type="PIRSF" id="PIRSF017393">
    <property type="entry name" value="MTase_SAV2177"/>
    <property type="match status" value="1"/>
</dbReference>
<keyword evidence="2" id="KW-0808">Transferase</keyword>
<protein>
    <submittedName>
        <fullName evidence="2">SAM-dependent methyltransferase</fullName>
    </submittedName>
</protein>
<dbReference type="GO" id="GO:0008168">
    <property type="term" value="F:methyltransferase activity"/>
    <property type="evidence" value="ECO:0007669"/>
    <property type="project" value="UniProtKB-KW"/>
</dbReference>
<evidence type="ECO:0000313" key="2">
    <source>
        <dbReference type="EMBL" id="GLF98121.1"/>
    </source>
</evidence>
<dbReference type="Proteomes" id="UP001291653">
    <property type="component" value="Unassembled WGS sequence"/>
</dbReference>
<proteinExistence type="predicted"/>
<dbReference type="EMBL" id="BSBI01000013">
    <property type="protein sequence ID" value="GLF98121.1"/>
    <property type="molecule type" value="Genomic_DNA"/>
</dbReference>
<evidence type="ECO:0000313" key="3">
    <source>
        <dbReference type="Proteomes" id="UP001291653"/>
    </source>
</evidence>
<name>A0ABQ5P7B1_9ACTN</name>
<reference evidence="2 3" key="1">
    <citation type="submission" date="2022-10" db="EMBL/GenBank/DDBJ databases">
        <title>Draft genome sequence of Streptomyces sp. YSPA8.</title>
        <authorList>
            <person name="Moriuchi R."/>
            <person name="Dohra H."/>
            <person name="Yamamura H."/>
            <person name="Kodani S."/>
        </authorList>
    </citation>
    <scope>NUCLEOTIDE SEQUENCE [LARGE SCALE GENOMIC DNA]</scope>
    <source>
        <strain evidence="2 3">YSPA8</strain>
    </source>
</reference>
<sequence length="272" mass="29070">MHQISGSDPAATPDDAPRPASQSPAATSARLYESDRDVALQMTGLGLDPALIARANRRFVERTVRRLAGQGITQFLDIGCGLPPENGLNTQRIAESVHPGTARTLYVDNDPMVLAQADALMRGEREDATAAVLGDVAEPGAVLDLIPSHLDPARPVGLLLAAVLHYVVDDQTARSSVQRLTHGLADGSAVVISHMTDTYAPGAMRRAEAVLRRAGVGARIRPENMIREFFDALELADPGLVPVNRWCPDDDVEAAYPVSDIHVLGGLGRKIR</sequence>
<dbReference type="Gene3D" id="3.40.50.150">
    <property type="entry name" value="Vaccinia Virus protein VP39"/>
    <property type="match status" value="1"/>
</dbReference>
<dbReference type="Pfam" id="PF04672">
    <property type="entry name" value="Methyltransf_19"/>
    <property type="match status" value="1"/>
</dbReference>
<keyword evidence="2" id="KW-0489">Methyltransferase</keyword>
<evidence type="ECO:0000256" key="1">
    <source>
        <dbReference type="SAM" id="MobiDB-lite"/>
    </source>
</evidence>
<dbReference type="SUPFAM" id="SSF53335">
    <property type="entry name" value="S-adenosyl-L-methionine-dependent methyltransferases"/>
    <property type="match status" value="1"/>
</dbReference>
<gene>
    <name evidence="2" type="ORF">SYYSPA8_27510</name>
</gene>